<proteinExistence type="predicted"/>
<protein>
    <submittedName>
        <fullName evidence="2">Uncharacterized protein</fullName>
    </submittedName>
</protein>
<feature type="chain" id="PRO_5013143638" evidence="1">
    <location>
        <begin position="22"/>
        <end position="172"/>
    </location>
</feature>
<feature type="signal peptide" evidence="1">
    <location>
        <begin position="1"/>
        <end position="21"/>
    </location>
</feature>
<gene>
    <name evidence="2" type="ORF">SAMN05444584_0235</name>
</gene>
<keyword evidence="3" id="KW-1185">Reference proteome</keyword>
<dbReference type="Proteomes" id="UP000243463">
    <property type="component" value="Unassembled WGS sequence"/>
</dbReference>
<reference evidence="3" key="1">
    <citation type="submission" date="2017-06" db="EMBL/GenBank/DDBJ databases">
        <authorList>
            <person name="Varghese N."/>
            <person name="Submissions S."/>
        </authorList>
    </citation>
    <scope>NUCLEOTIDE SEQUENCE [LARGE SCALE GENOMIC DNA]</scope>
    <source>
        <strain evidence="3">ANC 5114</strain>
    </source>
</reference>
<sequence>MQRFISTLMVLQLLIIPTAYSKESELSAQQVKQTQSYSQHQVQDIDFDIKQLSTLQTEFNRKFAPVKTVIDNAPDSTPQQEKDKIINDVKALILEDRSNLTQLKLKSNEGNELREINIKSHDSYLKYLTAITNKDPKAEEYDKQVSDRNYEYRANLFDIEKIYPSVDVTVLK</sequence>
<evidence type="ECO:0000256" key="1">
    <source>
        <dbReference type="SAM" id="SignalP"/>
    </source>
</evidence>
<dbReference type="RefSeq" id="WP_088822319.1">
    <property type="nucleotide sequence ID" value="NZ_FZLN01000001.1"/>
</dbReference>
<evidence type="ECO:0000313" key="3">
    <source>
        <dbReference type="Proteomes" id="UP000243463"/>
    </source>
</evidence>
<evidence type="ECO:0000313" key="2">
    <source>
        <dbReference type="EMBL" id="SNQ28320.1"/>
    </source>
</evidence>
<accession>A0A217EDP5</accession>
<name>A0A217EDP5_9GAMM</name>
<dbReference type="EMBL" id="FZLN01000001">
    <property type="protein sequence ID" value="SNQ28320.1"/>
    <property type="molecule type" value="Genomic_DNA"/>
</dbReference>
<dbReference type="AlphaFoldDB" id="A0A217EDP5"/>
<organism evidence="2 3">
    <name type="scientific">Acinetobacter apis</name>
    <dbReference type="NCBI Taxonomy" id="1229165"/>
    <lineage>
        <taxon>Bacteria</taxon>
        <taxon>Pseudomonadati</taxon>
        <taxon>Pseudomonadota</taxon>
        <taxon>Gammaproteobacteria</taxon>
        <taxon>Moraxellales</taxon>
        <taxon>Moraxellaceae</taxon>
        <taxon>Acinetobacter</taxon>
    </lineage>
</organism>
<keyword evidence="1" id="KW-0732">Signal</keyword>